<dbReference type="RefSeq" id="WP_136501773.1">
    <property type="nucleotide sequence ID" value="NZ_SSUX01000008.1"/>
</dbReference>
<protein>
    <submittedName>
        <fullName evidence="1">Uncharacterized protein</fullName>
    </submittedName>
</protein>
<evidence type="ECO:0000313" key="2">
    <source>
        <dbReference type="Proteomes" id="UP000309618"/>
    </source>
</evidence>
<organism evidence="1 2">
    <name type="scientific">Aeromonas veronii</name>
    <dbReference type="NCBI Taxonomy" id="654"/>
    <lineage>
        <taxon>Bacteria</taxon>
        <taxon>Pseudomonadati</taxon>
        <taxon>Pseudomonadota</taxon>
        <taxon>Gammaproteobacteria</taxon>
        <taxon>Aeromonadales</taxon>
        <taxon>Aeromonadaceae</taxon>
        <taxon>Aeromonas</taxon>
    </lineage>
</organism>
<reference evidence="1 2" key="1">
    <citation type="submission" date="2019-04" db="EMBL/GenBank/DDBJ databases">
        <title>Comparative genomics of Aeromonas veronii strains pathogenic to fish.</title>
        <authorList>
            <person name="Cascarano M.C."/>
            <person name="Smyrli M."/>
            <person name="Katharios P."/>
        </authorList>
    </citation>
    <scope>NUCLEOTIDE SEQUENCE [LARGE SCALE GENOMIC DNA]</scope>
    <source>
        <strain evidence="1 2">XU1</strain>
    </source>
</reference>
<dbReference type="EMBL" id="SSUX01000008">
    <property type="protein sequence ID" value="THJ44951.1"/>
    <property type="molecule type" value="Genomic_DNA"/>
</dbReference>
<comment type="caution">
    <text evidence="1">The sequence shown here is derived from an EMBL/GenBank/DDBJ whole genome shotgun (WGS) entry which is preliminary data.</text>
</comment>
<proteinExistence type="predicted"/>
<dbReference type="AlphaFoldDB" id="A0A4S5CJX6"/>
<evidence type="ECO:0000313" key="1">
    <source>
        <dbReference type="EMBL" id="THJ44951.1"/>
    </source>
</evidence>
<sequence length="129" mass="14178">MNNSGNAEKCNGKHSAIEQLTIGYAAMGILANLDSPAQGYQAYLDLCDAEEDDIPEHINPCSQYDFLSATQVAEEIESIKDLFSAFSQDLLHATKRTLIDMAIDARLDSDVNTWDLQYCAEQGLNAEAE</sequence>
<dbReference type="Proteomes" id="UP000309618">
    <property type="component" value="Unassembled WGS sequence"/>
</dbReference>
<accession>A0A4S5CJX6</accession>
<name>A0A4S5CJX6_AERVE</name>
<gene>
    <name evidence="1" type="ORF">E8Q35_12235</name>
</gene>